<dbReference type="EMBL" id="CP064760">
    <property type="protein sequence ID" value="QPE03934.1"/>
    <property type="molecule type" value="Genomic_DNA"/>
</dbReference>
<keyword evidence="3" id="KW-1185">Reference proteome</keyword>
<dbReference type="RefSeq" id="WP_195692025.1">
    <property type="nucleotide sequence ID" value="NZ_CP064760.1"/>
</dbReference>
<feature type="region of interest" description="Disordered" evidence="1">
    <location>
        <begin position="71"/>
        <end position="99"/>
    </location>
</feature>
<evidence type="ECO:0000313" key="2">
    <source>
        <dbReference type="EMBL" id="QPE03934.1"/>
    </source>
</evidence>
<protein>
    <submittedName>
        <fullName evidence="2">DUF3263 domain-containing protein</fullName>
    </submittedName>
</protein>
<accession>A0A7S8MVC3</accession>
<dbReference type="InterPro" id="IPR021678">
    <property type="entry name" value="DUF3263"/>
</dbReference>
<dbReference type="Proteomes" id="UP000594480">
    <property type="component" value="Chromosome"/>
</dbReference>
<evidence type="ECO:0000256" key="1">
    <source>
        <dbReference type="SAM" id="MobiDB-lite"/>
    </source>
</evidence>
<evidence type="ECO:0000313" key="3">
    <source>
        <dbReference type="Proteomes" id="UP000594480"/>
    </source>
</evidence>
<dbReference type="KEGG" id="msf:IT882_11855"/>
<dbReference type="Pfam" id="PF11662">
    <property type="entry name" value="DUF3263"/>
    <property type="match status" value="1"/>
</dbReference>
<name>A0A7S8MVC3_9MICO</name>
<sequence>MPLNERERAILDFESSCRLRGWAKEEEIRQTLGMSPARYYQLLVRMLDSVDAQAYDPLLMGRLRRLRERGRGVGRAGSANGDSAARPRTVSLGGIGTIV</sequence>
<gene>
    <name evidence="2" type="ORF">IT882_11855</name>
</gene>
<reference evidence="2 3" key="1">
    <citation type="submission" date="2020-11" db="EMBL/GenBank/DDBJ databases">
        <title>Amino acid is mineralized and recycled by bacteria in oceanic microbiome.</title>
        <authorList>
            <person name="Zheng L.Y."/>
        </authorList>
    </citation>
    <scope>NUCLEOTIDE SEQUENCE [LARGE SCALE GENOMIC DNA]</scope>
    <source>
        <strain evidence="2 3">A32-1</strain>
    </source>
</reference>
<dbReference type="AlphaFoldDB" id="A0A7S8MVC3"/>
<proteinExistence type="predicted"/>
<organism evidence="2 3">
    <name type="scientific">Microbacterium schleiferi</name>
    <dbReference type="NCBI Taxonomy" id="69362"/>
    <lineage>
        <taxon>Bacteria</taxon>
        <taxon>Bacillati</taxon>
        <taxon>Actinomycetota</taxon>
        <taxon>Actinomycetes</taxon>
        <taxon>Micrococcales</taxon>
        <taxon>Microbacteriaceae</taxon>
        <taxon>Microbacterium</taxon>
    </lineage>
</organism>